<dbReference type="InterPro" id="IPR013108">
    <property type="entry name" value="Amidohydro_3"/>
</dbReference>
<dbReference type="Proteomes" id="UP000216411">
    <property type="component" value="Unassembled WGS sequence"/>
</dbReference>
<protein>
    <recommendedName>
        <fullName evidence="1">Amidohydrolase 3 domain-containing protein</fullName>
    </recommendedName>
</protein>
<dbReference type="Gene3D" id="2.30.40.10">
    <property type="entry name" value="Urease, subunit C, domain 1"/>
    <property type="match status" value="1"/>
</dbReference>
<dbReference type="GO" id="GO:0005829">
    <property type="term" value="C:cytosol"/>
    <property type="evidence" value="ECO:0007669"/>
    <property type="project" value="TreeGrafter"/>
</dbReference>
<dbReference type="Gene3D" id="3.20.20.140">
    <property type="entry name" value="Metal-dependent hydrolases"/>
    <property type="match status" value="1"/>
</dbReference>
<accession>A0A371JD60</accession>
<reference evidence="2 3" key="1">
    <citation type="journal article" date="2017" name="Genome Announc.">
        <title>Draft Genome Sequence of a Sporulating and Motile Strain of Lachnotalea glycerini Isolated from Water in Quebec City, Canada.</title>
        <authorList>
            <person name="Maheux A.F."/>
            <person name="Boudreau D.K."/>
            <person name="Berube E."/>
            <person name="Boissinot M."/>
            <person name="Raymond F."/>
            <person name="Brodeur S."/>
            <person name="Corbeil J."/>
            <person name="Isabel S."/>
            <person name="Omar R.F."/>
            <person name="Bergeron M.G."/>
        </authorList>
    </citation>
    <scope>NUCLEOTIDE SEQUENCE [LARGE SCALE GENOMIC DNA]</scope>
    <source>
        <strain evidence="2 3">CCRI-19302</strain>
    </source>
</reference>
<dbReference type="InterPro" id="IPR023100">
    <property type="entry name" value="D-aminoacylase_insert_dom_sf"/>
</dbReference>
<dbReference type="Gene3D" id="3.30.1490.130">
    <property type="entry name" value="D-aminoacylase. Domain 3"/>
    <property type="match status" value="1"/>
</dbReference>
<proteinExistence type="predicted"/>
<dbReference type="PANTHER" id="PTHR11647:SF1">
    <property type="entry name" value="COLLAPSIN RESPONSE MEDIATOR PROTEIN"/>
    <property type="match status" value="1"/>
</dbReference>
<dbReference type="SUPFAM" id="SSF51556">
    <property type="entry name" value="Metallo-dependent hydrolases"/>
    <property type="match status" value="1"/>
</dbReference>
<dbReference type="InterPro" id="IPR011059">
    <property type="entry name" value="Metal-dep_hydrolase_composite"/>
</dbReference>
<dbReference type="OrthoDB" id="9775607at2"/>
<name>A0A371JD60_9FIRM</name>
<gene>
    <name evidence="2" type="ORF">CG710_013590</name>
</gene>
<dbReference type="GO" id="GO:0016811">
    <property type="term" value="F:hydrolase activity, acting on carbon-nitrogen (but not peptide) bonds, in linear amides"/>
    <property type="evidence" value="ECO:0007669"/>
    <property type="project" value="InterPro"/>
</dbReference>
<dbReference type="InterPro" id="IPR050378">
    <property type="entry name" value="Metallo-dep_Hydrolases_sf"/>
</dbReference>
<sequence>MDEMDVLIKNGIVVDGSGNQPFIADVAIERDIICGIGHFEKSEARRVIDAAGKMVTPGFIDGHTHAELTLLKNRQCPNEVYQGISTIVTGQCGLGFAPIKNDQFEDSIKINSGIFGDCRHYLKHWNSFQEFLNQLDGAAINAAANVSHNAIRQMALGFENKPLKGEALQIAKQALDQAMKEGALGMSVGLSYYPGGYSDTNELIELCKIVKENDGLFCTHLRLNNNQIPLSPVEEMVQVVKKTGVRLNMLHYRTGGYEDISTLFQPFKELEERGADIHYEYYPYLVGAGLVLALVPDWAQEGGYSIIMERLQSAELRDKLLKDMKERHQYFFAKGQTAMINITKDMYAKEIGKSISEIAEEHGESFSEAVIRLLIENELQVGFIGIENQSEELKSKLYEDQYQLFMDPRYTMGSDTIPEGVICHPRGFGSFPRTICQMRERSVAPEYIIQKLTSVPAQLYHLKDRGLIDVGKKADVCILDFDKVRDTATFLDTRRQPEGIESLLVNGLPVMINGSLTGILSGRALKRE</sequence>
<keyword evidence="3" id="KW-1185">Reference proteome</keyword>
<dbReference type="EMBL" id="NOKA02000031">
    <property type="protein sequence ID" value="RDY30672.1"/>
    <property type="molecule type" value="Genomic_DNA"/>
</dbReference>
<evidence type="ECO:0000259" key="1">
    <source>
        <dbReference type="Pfam" id="PF07969"/>
    </source>
</evidence>
<dbReference type="AlphaFoldDB" id="A0A371JD60"/>
<comment type="caution">
    <text evidence="2">The sequence shown here is derived from an EMBL/GenBank/DDBJ whole genome shotgun (WGS) entry which is preliminary data.</text>
</comment>
<dbReference type="PANTHER" id="PTHR11647">
    <property type="entry name" value="HYDRANTOINASE/DIHYDROPYRIMIDINASE FAMILY MEMBER"/>
    <property type="match status" value="1"/>
</dbReference>
<organism evidence="2 3">
    <name type="scientific">Lachnotalea glycerini</name>
    <dbReference type="NCBI Taxonomy" id="1763509"/>
    <lineage>
        <taxon>Bacteria</taxon>
        <taxon>Bacillati</taxon>
        <taxon>Bacillota</taxon>
        <taxon>Clostridia</taxon>
        <taxon>Lachnospirales</taxon>
        <taxon>Lachnospiraceae</taxon>
        <taxon>Lachnotalea</taxon>
    </lineage>
</organism>
<evidence type="ECO:0000313" key="3">
    <source>
        <dbReference type="Proteomes" id="UP000216411"/>
    </source>
</evidence>
<dbReference type="InterPro" id="IPR032466">
    <property type="entry name" value="Metal_Hydrolase"/>
</dbReference>
<dbReference type="GO" id="GO:0016812">
    <property type="term" value="F:hydrolase activity, acting on carbon-nitrogen (but not peptide) bonds, in cyclic amides"/>
    <property type="evidence" value="ECO:0007669"/>
    <property type="project" value="TreeGrafter"/>
</dbReference>
<feature type="domain" description="Amidohydrolase 3" evidence="1">
    <location>
        <begin position="46"/>
        <end position="155"/>
    </location>
</feature>
<dbReference type="Pfam" id="PF07969">
    <property type="entry name" value="Amidohydro_3"/>
    <property type="match status" value="2"/>
</dbReference>
<dbReference type="SUPFAM" id="SSF51338">
    <property type="entry name" value="Composite domain of metallo-dependent hydrolases"/>
    <property type="match status" value="1"/>
</dbReference>
<evidence type="ECO:0000313" key="2">
    <source>
        <dbReference type="EMBL" id="RDY30672.1"/>
    </source>
</evidence>
<feature type="domain" description="Amidohydrolase 3" evidence="1">
    <location>
        <begin position="410"/>
        <end position="510"/>
    </location>
</feature>